<sequence length="291" mass="30155">MAGEPGSGSKSTLPPLLQGFGGDDDRREAAAADYQERLAGLDLDALDVGVDEDPVAMARKASGKAAGRAKPEPKPAAPPRRPRPGAELSAPGEKPGSESAVLKPNLEPVGDDAHPPQNRRMPTQPPSSMVLELDDDDDDRSRRPADAPSSGAGPGTGAGTGPGTGATTRPVAPPRVGPRPSPAPVRRGLFSTDRITNLLAGAAIGLLLMIFPAKKLARSYEVREVEPLLADLQGAIDHPLGVEAGLVEKPEAIAARIEAGRKKIRRRYGAIWLLAGLPIGLALGFAPRPGD</sequence>
<reference evidence="3 4" key="1">
    <citation type="submission" date="2018-03" db="EMBL/GenBank/DDBJ databases">
        <title>Draft Genome Sequences of the Obligatory Marine Myxobacteria Enhygromyxa salina SWB005.</title>
        <authorList>
            <person name="Poehlein A."/>
            <person name="Moghaddam J.A."/>
            <person name="Harms H."/>
            <person name="Alanjari M."/>
            <person name="Koenig G.M."/>
            <person name="Daniel R."/>
            <person name="Schaeberle T.F."/>
        </authorList>
    </citation>
    <scope>NUCLEOTIDE SEQUENCE [LARGE SCALE GENOMIC DNA]</scope>
    <source>
        <strain evidence="3 4">SWB005</strain>
    </source>
</reference>
<keyword evidence="2" id="KW-0812">Transmembrane</keyword>
<evidence type="ECO:0000256" key="1">
    <source>
        <dbReference type="SAM" id="MobiDB-lite"/>
    </source>
</evidence>
<dbReference type="RefSeq" id="WP_146155892.1">
    <property type="nucleotide sequence ID" value="NZ_PVNK01000170.1"/>
</dbReference>
<dbReference type="AlphaFoldDB" id="A0A2S9XRF4"/>
<proteinExistence type="predicted"/>
<feature type="compositionally biased region" description="Gly residues" evidence="1">
    <location>
        <begin position="152"/>
        <end position="164"/>
    </location>
</feature>
<gene>
    <name evidence="3" type="ORF">ENSA5_39090</name>
</gene>
<feature type="region of interest" description="Disordered" evidence="1">
    <location>
        <begin position="1"/>
        <end position="31"/>
    </location>
</feature>
<accession>A0A2S9XRF4</accession>
<evidence type="ECO:0000256" key="2">
    <source>
        <dbReference type="SAM" id="Phobius"/>
    </source>
</evidence>
<evidence type="ECO:0000313" key="3">
    <source>
        <dbReference type="EMBL" id="PRP95444.1"/>
    </source>
</evidence>
<feature type="compositionally biased region" description="Low complexity" evidence="1">
    <location>
        <begin position="57"/>
        <end position="68"/>
    </location>
</feature>
<feature type="compositionally biased region" description="Pro residues" evidence="1">
    <location>
        <begin position="171"/>
        <end position="183"/>
    </location>
</feature>
<comment type="caution">
    <text evidence="3">The sequence shown here is derived from an EMBL/GenBank/DDBJ whole genome shotgun (WGS) entry which is preliminary data.</text>
</comment>
<dbReference type="EMBL" id="PVNK01000170">
    <property type="protein sequence ID" value="PRP95444.1"/>
    <property type="molecule type" value="Genomic_DNA"/>
</dbReference>
<protein>
    <submittedName>
        <fullName evidence="3">Uncharacterized protein</fullName>
    </submittedName>
</protein>
<feature type="transmembrane region" description="Helical" evidence="2">
    <location>
        <begin position="268"/>
        <end position="286"/>
    </location>
</feature>
<keyword evidence="2" id="KW-0472">Membrane</keyword>
<organism evidence="3 4">
    <name type="scientific">Enhygromyxa salina</name>
    <dbReference type="NCBI Taxonomy" id="215803"/>
    <lineage>
        <taxon>Bacteria</taxon>
        <taxon>Pseudomonadati</taxon>
        <taxon>Myxococcota</taxon>
        <taxon>Polyangia</taxon>
        <taxon>Nannocystales</taxon>
        <taxon>Nannocystaceae</taxon>
        <taxon>Enhygromyxa</taxon>
    </lineage>
</organism>
<dbReference type="OrthoDB" id="5522879at2"/>
<feature type="region of interest" description="Disordered" evidence="1">
    <location>
        <begin position="57"/>
        <end position="187"/>
    </location>
</feature>
<evidence type="ECO:0000313" key="4">
    <source>
        <dbReference type="Proteomes" id="UP000237968"/>
    </source>
</evidence>
<feature type="transmembrane region" description="Helical" evidence="2">
    <location>
        <begin position="195"/>
        <end position="213"/>
    </location>
</feature>
<name>A0A2S9XRF4_9BACT</name>
<keyword evidence="2" id="KW-1133">Transmembrane helix</keyword>
<keyword evidence="4" id="KW-1185">Reference proteome</keyword>
<dbReference type="Proteomes" id="UP000237968">
    <property type="component" value="Unassembled WGS sequence"/>
</dbReference>